<evidence type="ECO:0000259" key="3">
    <source>
        <dbReference type="Pfam" id="PF13229"/>
    </source>
</evidence>
<dbReference type="InterPro" id="IPR012334">
    <property type="entry name" value="Pectin_lyas_fold"/>
</dbReference>
<dbReference type="SUPFAM" id="SSF51126">
    <property type="entry name" value="Pectin lyase-like"/>
    <property type="match status" value="1"/>
</dbReference>
<dbReference type="InterPro" id="IPR039448">
    <property type="entry name" value="Beta_helix"/>
</dbReference>
<dbReference type="Pfam" id="PF07602">
    <property type="entry name" value="DUF1565"/>
    <property type="match status" value="1"/>
</dbReference>
<protein>
    <submittedName>
        <fullName evidence="4">Right-handed parallel beta-helix repeat-containing protein</fullName>
    </submittedName>
</protein>
<feature type="domain" description="Right handed beta helix" evidence="3">
    <location>
        <begin position="402"/>
        <end position="554"/>
    </location>
</feature>
<feature type="compositionally biased region" description="Polar residues" evidence="1">
    <location>
        <begin position="111"/>
        <end position="120"/>
    </location>
</feature>
<evidence type="ECO:0000313" key="5">
    <source>
        <dbReference type="Proteomes" id="UP000557872"/>
    </source>
</evidence>
<reference evidence="4 5" key="1">
    <citation type="submission" date="2020-07" db="EMBL/GenBank/DDBJ databases">
        <title>Roseicoccus Jingziensis gen. nov., sp. nov., isolated from coastal seawater.</title>
        <authorList>
            <person name="Feng X."/>
        </authorList>
    </citation>
    <scope>NUCLEOTIDE SEQUENCE [LARGE SCALE GENOMIC DNA]</scope>
    <source>
        <strain evidence="4 5">N1E253</strain>
    </source>
</reference>
<keyword evidence="5" id="KW-1185">Reference proteome</keyword>
<dbReference type="Pfam" id="PF13229">
    <property type="entry name" value="Beta_helix"/>
    <property type="match status" value="2"/>
</dbReference>
<accession>A0A851GP93</accession>
<dbReference type="PANTHER" id="PTHR36453:SF1">
    <property type="entry name" value="RIGHT HANDED BETA HELIX DOMAIN-CONTAINING PROTEIN"/>
    <property type="match status" value="1"/>
</dbReference>
<sequence>MLKPFILITLISAPFTLGKNVPHSDFYISPTGSDNNTGSKTSPFKSLTKAIAVSRKAQTQTKNLILYPGIYELQSSLKLDQRDNGLRLQALDPKHAPRLIGGHKIPVLNPVPTSDRPNALPQQSLKNVRYADLGSLGIENTGEHKTLGFGHGGSTAMEVFINGQRQTLARYPNRGWHTIKSIPDGKNGNRITSHISQTRLKQWSKESNPWLYGYWYHGWADRFLPIQSIQPDEQQLILGQAKHYGLRKGQRFFAQNLLCELDSPGEYYIDKRKGLLYVWPEDSDTNEVLVSTFESPLLHIQNSNNIQIKHIHFEVGRSHGILIEHSTKIQVNQCQVRNLGDTGIVIQKGKECTISRCIVNNTGACGVSVQGGERQTLQAGNHVIESNHIHHISRIRRTYTPAVALNGVGNHVRNNLIHHAPHQAISFNGNDHLIERNEIHHVVLETDDSGAIYTCPRDYTSRGTIIRHNHLHHSGPHFATKTPASLRTEKHVVYEPMHRHGTSLIYLDDLTGGMTIEGNILEGAYRGMLIGGGRDNLIQGNLILGGNIGIWIDGRGLGWAAKHVAKGGPHGFYRKYAAIKGDAPPFSTRYPQLVNVLTDNPAAPVNTIARSNIIIGAKAWKKTDRKSDRFIRFEQNIHIPPSKNTPIPSAEKALLSLPDQQRKDIAFPPIPFDRIGLKSS</sequence>
<dbReference type="EMBL" id="JACBAZ010000005">
    <property type="protein sequence ID" value="NWK56650.1"/>
    <property type="molecule type" value="Genomic_DNA"/>
</dbReference>
<dbReference type="RefSeq" id="WP_178933451.1">
    <property type="nucleotide sequence ID" value="NZ_JACBAZ010000005.1"/>
</dbReference>
<dbReference type="InterPro" id="IPR006626">
    <property type="entry name" value="PbH1"/>
</dbReference>
<dbReference type="InterPro" id="IPR011050">
    <property type="entry name" value="Pectin_lyase_fold/virulence"/>
</dbReference>
<feature type="domain" description="Right handed beta helix" evidence="3">
    <location>
        <begin position="298"/>
        <end position="388"/>
    </location>
</feature>
<dbReference type="Gene3D" id="2.160.20.10">
    <property type="entry name" value="Single-stranded right-handed beta-helix, Pectin lyase-like"/>
    <property type="match status" value="3"/>
</dbReference>
<dbReference type="SMART" id="SM00710">
    <property type="entry name" value="PbH1"/>
    <property type="match status" value="6"/>
</dbReference>
<dbReference type="PANTHER" id="PTHR36453">
    <property type="entry name" value="SECRETED PROTEIN-RELATED"/>
    <property type="match status" value="1"/>
</dbReference>
<gene>
    <name evidence="4" type="ORF">HW115_13590</name>
</gene>
<proteinExistence type="predicted"/>
<organism evidence="4 5">
    <name type="scientific">Oceaniferula marina</name>
    <dbReference type="NCBI Taxonomy" id="2748318"/>
    <lineage>
        <taxon>Bacteria</taxon>
        <taxon>Pseudomonadati</taxon>
        <taxon>Verrucomicrobiota</taxon>
        <taxon>Verrucomicrobiia</taxon>
        <taxon>Verrucomicrobiales</taxon>
        <taxon>Verrucomicrobiaceae</taxon>
        <taxon>Oceaniferula</taxon>
    </lineage>
</organism>
<dbReference type="AlphaFoldDB" id="A0A851GP93"/>
<comment type="caution">
    <text evidence="4">The sequence shown here is derived from an EMBL/GenBank/DDBJ whole genome shotgun (WGS) entry which is preliminary data.</text>
</comment>
<dbReference type="Proteomes" id="UP000557872">
    <property type="component" value="Unassembled WGS sequence"/>
</dbReference>
<evidence type="ECO:0000256" key="1">
    <source>
        <dbReference type="SAM" id="MobiDB-lite"/>
    </source>
</evidence>
<feature type="region of interest" description="Disordered" evidence="1">
    <location>
        <begin position="101"/>
        <end position="120"/>
    </location>
</feature>
<dbReference type="InterPro" id="IPR011459">
    <property type="entry name" value="DUF1565"/>
</dbReference>
<evidence type="ECO:0000259" key="2">
    <source>
        <dbReference type="Pfam" id="PF07602"/>
    </source>
</evidence>
<name>A0A851GP93_9BACT</name>
<evidence type="ECO:0000313" key="4">
    <source>
        <dbReference type="EMBL" id="NWK56650.1"/>
    </source>
</evidence>
<feature type="domain" description="DUF1565" evidence="2">
    <location>
        <begin position="31"/>
        <end position="74"/>
    </location>
</feature>